<dbReference type="Proteomes" id="UP000831768">
    <property type="component" value="Chromosome"/>
</dbReference>
<dbReference type="AlphaFoldDB" id="A0A8U0A1R8"/>
<keyword evidence="2" id="KW-1185">Reference proteome</keyword>
<organism evidence="1 2">
    <name type="scientific">Halocatena salina</name>
    <dbReference type="NCBI Taxonomy" id="2934340"/>
    <lineage>
        <taxon>Archaea</taxon>
        <taxon>Methanobacteriati</taxon>
        <taxon>Methanobacteriota</taxon>
        <taxon>Stenosarchaea group</taxon>
        <taxon>Halobacteria</taxon>
        <taxon>Halobacteriales</taxon>
        <taxon>Natronomonadaceae</taxon>
        <taxon>Halocatena</taxon>
    </lineage>
</organism>
<proteinExistence type="predicted"/>
<name>A0A8U0A1R8_9EURY</name>
<dbReference type="RefSeq" id="WP_247993682.1">
    <property type="nucleotide sequence ID" value="NZ_CP096019.1"/>
</dbReference>
<sequence length="90" mass="10430">MCEGVRNDKRERQHGGNACAFIETRRVFKAPDAGVLSRKRKPMIGNEAETCNGVESYQKTKQRTRCRNCGRPVKTRLDHRIGCPLGRWWR</sequence>
<accession>A0A8U0A1R8</accession>
<dbReference type="EMBL" id="CP096019">
    <property type="protein sequence ID" value="UPM43012.1"/>
    <property type="molecule type" value="Genomic_DNA"/>
</dbReference>
<reference evidence="1" key="1">
    <citation type="submission" date="2022-04" db="EMBL/GenBank/DDBJ databases">
        <title>Halocatena sp. nov., isolated from a salt lake.</title>
        <authorList>
            <person name="Cui H.-L."/>
        </authorList>
    </citation>
    <scope>NUCLEOTIDE SEQUENCE</scope>
    <source>
        <strain evidence="1">AD-1</strain>
    </source>
</reference>
<dbReference type="GeneID" id="71926547"/>
<evidence type="ECO:0000313" key="1">
    <source>
        <dbReference type="EMBL" id="UPM43012.1"/>
    </source>
</evidence>
<protein>
    <submittedName>
        <fullName evidence="1">Uncharacterized protein</fullName>
    </submittedName>
</protein>
<dbReference type="KEGG" id="haad:MW046_00830"/>
<evidence type="ECO:0000313" key="2">
    <source>
        <dbReference type="Proteomes" id="UP000831768"/>
    </source>
</evidence>
<gene>
    <name evidence="1" type="ORF">MW046_00830</name>
</gene>